<evidence type="ECO:0000313" key="15">
    <source>
        <dbReference type="EMBL" id="MFC6753244.1"/>
    </source>
</evidence>
<evidence type="ECO:0000256" key="10">
    <source>
        <dbReference type="ARBA" id="ARBA00022989"/>
    </source>
</evidence>
<dbReference type="Proteomes" id="UP001596442">
    <property type="component" value="Unassembled WGS sequence"/>
</dbReference>
<comment type="subcellular location">
    <subcellularLocation>
        <location evidence="2">Membrane</location>
        <topology evidence="2">Multi-pass membrane protein</topology>
    </subcellularLocation>
</comment>
<keyword evidence="7" id="KW-0863">Zinc-finger</keyword>
<evidence type="ECO:0000256" key="8">
    <source>
        <dbReference type="ARBA" id="ARBA00022786"/>
    </source>
</evidence>
<evidence type="ECO:0000256" key="4">
    <source>
        <dbReference type="ARBA" id="ARBA00022679"/>
    </source>
</evidence>
<evidence type="ECO:0000313" key="16">
    <source>
        <dbReference type="Proteomes" id="UP001596442"/>
    </source>
</evidence>
<name>A0ABD5S9R6_9EURY</name>
<evidence type="ECO:0000256" key="1">
    <source>
        <dbReference type="ARBA" id="ARBA00000900"/>
    </source>
</evidence>
<evidence type="ECO:0000256" key="9">
    <source>
        <dbReference type="ARBA" id="ARBA00022833"/>
    </source>
</evidence>
<gene>
    <name evidence="15" type="ORF">ACFQEU_07155</name>
</gene>
<sequence length="235" mass="24945">MFGGTAVLAVGIGIGALTLGGIAIGGYLIVWGLNGFRQGISVWRSDPIPIEESHLTDGTIEIEGTAETLVETASAPYSGRTCLAYSAKKQRKEREKNDDGEWETNWNTISSPSGSVPFNVVDDTGSIAVDPEAATLGMDGEYSNRSGDIKYSENRIDPGDEVHVIGQKRSVTETRPELDDATEYIGDGDAAPTFRVTDGSELETVVRMFGRSAASIVFGTLIAGMAGFMLLDTVA</sequence>
<comment type="catalytic activity">
    <reaction evidence="1">
        <text>S-ubiquitinyl-[E2 ubiquitin-conjugating enzyme]-L-cysteine + [acceptor protein]-L-lysine = [E2 ubiquitin-conjugating enzyme]-L-cysteine + N(6)-ubiquitinyl-[acceptor protein]-L-lysine.</text>
        <dbReference type="EC" id="2.3.2.27"/>
    </reaction>
</comment>
<evidence type="ECO:0000259" key="14">
    <source>
        <dbReference type="Pfam" id="PF12483"/>
    </source>
</evidence>
<comment type="caution">
    <text evidence="15">The sequence shown here is derived from an EMBL/GenBank/DDBJ whole genome shotgun (WGS) entry which is preliminary data.</text>
</comment>
<keyword evidence="9" id="KW-0862">Zinc</keyword>
<feature type="domain" description="E3 Ubiquitin ligase MUL1-like" evidence="14">
    <location>
        <begin position="92"/>
        <end position="136"/>
    </location>
</feature>
<feature type="transmembrane region" description="Helical" evidence="13">
    <location>
        <begin position="6"/>
        <end position="30"/>
    </location>
</feature>
<keyword evidence="4" id="KW-0808">Transferase</keyword>
<dbReference type="InterPro" id="IPR022170">
    <property type="entry name" value="MUL1-like"/>
</dbReference>
<evidence type="ECO:0000256" key="7">
    <source>
        <dbReference type="ARBA" id="ARBA00022771"/>
    </source>
</evidence>
<dbReference type="RefSeq" id="WP_379780695.1">
    <property type="nucleotide sequence ID" value="NZ_JBHSWW010000076.1"/>
</dbReference>
<evidence type="ECO:0000256" key="5">
    <source>
        <dbReference type="ARBA" id="ARBA00022692"/>
    </source>
</evidence>
<organism evidence="15 16">
    <name type="scientific">Halorubrum tibetense</name>
    <dbReference type="NCBI Taxonomy" id="175631"/>
    <lineage>
        <taxon>Archaea</taxon>
        <taxon>Methanobacteriati</taxon>
        <taxon>Methanobacteriota</taxon>
        <taxon>Stenosarchaea group</taxon>
        <taxon>Halobacteria</taxon>
        <taxon>Halobacteriales</taxon>
        <taxon>Haloferacaceae</taxon>
        <taxon>Halorubrum</taxon>
    </lineage>
</organism>
<keyword evidence="6" id="KW-0479">Metal-binding</keyword>
<keyword evidence="11 13" id="KW-0472">Membrane</keyword>
<dbReference type="GO" id="GO:0061630">
    <property type="term" value="F:ubiquitin protein ligase activity"/>
    <property type="evidence" value="ECO:0007669"/>
    <property type="project" value="UniProtKB-EC"/>
</dbReference>
<keyword evidence="16" id="KW-1185">Reference proteome</keyword>
<dbReference type="Pfam" id="PF12483">
    <property type="entry name" value="GIDE"/>
    <property type="match status" value="1"/>
</dbReference>
<feature type="region of interest" description="Disordered" evidence="12">
    <location>
        <begin position="89"/>
        <end position="109"/>
    </location>
</feature>
<accession>A0ABD5S9R6</accession>
<proteinExistence type="predicted"/>
<dbReference type="GO" id="GO:0008270">
    <property type="term" value="F:zinc ion binding"/>
    <property type="evidence" value="ECO:0007669"/>
    <property type="project" value="UniProtKB-KW"/>
</dbReference>
<evidence type="ECO:0000256" key="2">
    <source>
        <dbReference type="ARBA" id="ARBA00004141"/>
    </source>
</evidence>
<evidence type="ECO:0000256" key="3">
    <source>
        <dbReference type="ARBA" id="ARBA00012483"/>
    </source>
</evidence>
<evidence type="ECO:0000256" key="13">
    <source>
        <dbReference type="SAM" id="Phobius"/>
    </source>
</evidence>
<keyword evidence="10 13" id="KW-1133">Transmembrane helix</keyword>
<reference evidence="15 16" key="1">
    <citation type="journal article" date="2019" name="Int. J. Syst. Evol. Microbiol.">
        <title>The Global Catalogue of Microorganisms (GCM) 10K type strain sequencing project: providing services to taxonomists for standard genome sequencing and annotation.</title>
        <authorList>
            <consortium name="The Broad Institute Genomics Platform"/>
            <consortium name="The Broad Institute Genome Sequencing Center for Infectious Disease"/>
            <person name="Wu L."/>
            <person name="Ma J."/>
        </authorList>
    </citation>
    <scope>NUCLEOTIDE SEQUENCE [LARGE SCALE GENOMIC DNA]</scope>
    <source>
        <strain evidence="15 16">CGMCC 1.3239</strain>
    </source>
</reference>
<dbReference type="AlphaFoldDB" id="A0ABD5S9R6"/>
<keyword evidence="8" id="KW-0833">Ubl conjugation pathway</keyword>
<evidence type="ECO:0000256" key="11">
    <source>
        <dbReference type="ARBA" id="ARBA00023136"/>
    </source>
</evidence>
<evidence type="ECO:0000256" key="12">
    <source>
        <dbReference type="SAM" id="MobiDB-lite"/>
    </source>
</evidence>
<keyword evidence="5 13" id="KW-0812">Transmembrane</keyword>
<feature type="transmembrane region" description="Helical" evidence="13">
    <location>
        <begin position="213"/>
        <end position="231"/>
    </location>
</feature>
<protein>
    <recommendedName>
        <fullName evidence="3">RING-type E3 ubiquitin transferase</fullName>
        <ecNumber evidence="3">2.3.2.27</ecNumber>
    </recommendedName>
</protein>
<dbReference type="GO" id="GO:0016020">
    <property type="term" value="C:membrane"/>
    <property type="evidence" value="ECO:0007669"/>
    <property type="project" value="UniProtKB-SubCell"/>
</dbReference>
<evidence type="ECO:0000256" key="6">
    <source>
        <dbReference type="ARBA" id="ARBA00022723"/>
    </source>
</evidence>
<dbReference type="EC" id="2.3.2.27" evidence="3"/>
<dbReference type="EMBL" id="JBHSWW010000076">
    <property type="protein sequence ID" value="MFC6753244.1"/>
    <property type="molecule type" value="Genomic_DNA"/>
</dbReference>